<evidence type="ECO:0000256" key="1">
    <source>
        <dbReference type="ARBA" id="ARBA00008315"/>
    </source>
</evidence>
<dbReference type="EMBL" id="CAJZBQ010000011">
    <property type="protein sequence ID" value="CAG9314189.1"/>
    <property type="molecule type" value="Genomic_DNA"/>
</dbReference>
<gene>
    <name evidence="2" type="ORF">BSTOLATCC_MIC9985</name>
</gene>
<proteinExistence type="inferred from homology"/>
<name>A0AAU9IPU6_9CILI</name>
<dbReference type="AlphaFoldDB" id="A0AAU9IPU6"/>
<sequence length="199" mass="23702">MWNSVSCNVVYKRYLKEKQDENLRKNIIHAKPMIDTKPPKSFTHSINFSKKHKITEKQEKIHMENQVLLKKMLTIDSKPSALNSQEIAQAVRFQGTLNLPLRNRILSEIKSENTRLFKRIRNAQSQYSIVKWEESNAYLNYIKSNIRRNSGRIDKKYFEQQYEEDSEFYTNKVLRPLTSLHKKKWIEIQRPSTKAKSDV</sequence>
<keyword evidence="3" id="KW-1185">Reference proteome</keyword>
<comment type="similarity">
    <text evidence="1">Belongs to the CFAP97 family.</text>
</comment>
<dbReference type="PANTHER" id="PTHR33768">
    <property type="entry name" value="MIP11318P"/>
    <property type="match status" value="1"/>
</dbReference>
<dbReference type="Pfam" id="PF13879">
    <property type="entry name" value="Hmw_CFAP97"/>
    <property type="match status" value="1"/>
</dbReference>
<reference evidence="2" key="1">
    <citation type="submission" date="2021-09" db="EMBL/GenBank/DDBJ databases">
        <authorList>
            <consortium name="AG Swart"/>
            <person name="Singh M."/>
            <person name="Singh A."/>
            <person name="Seah K."/>
            <person name="Emmerich C."/>
        </authorList>
    </citation>
    <scope>NUCLEOTIDE SEQUENCE</scope>
    <source>
        <strain evidence="2">ATCC30299</strain>
    </source>
</reference>
<comment type="caution">
    <text evidence="2">The sequence shown here is derived from an EMBL/GenBank/DDBJ whole genome shotgun (WGS) entry which is preliminary data.</text>
</comment>
<evidence type="ECO:0000313" key="3">
    <source>
        <dbReference type="Proteomes" id="UP001162131"/>
    </source>
</evidence>
<accession>A0AAU9IPU6</accession>
<dbReference type="InterPro" id="IPR029488">
    <property type="entry name" value="Hmw/CFAP97"/>
</dbReference>
<dbReference type="PANTHER" id="PTHR33768:SF3">
    <property type="entry name" value="MIP11318P"/>
    <property type="match status" value="1"/>
</dbReference>
<organism evidence="2 3">
    <name type="scientific">Blepharisma stoltei</name>
    <dbReference type="NCBI Taxonomy" id="1481888"/>
    <lineage>
        <taxon>Eukaryota</taxon>
        <taxon>Sar</taxon>
        <taxon>Alveolata</taxon>
        <taxon>Ciliophora</taxon>
        <taxon>Postciliodesmatophora</taxon>
        <taxon>Heterotrichea</taxon>
        <taxon>Heterotrichida</taxon>
        <taxon>Blepharismidae</taxon>
        <taxon>Blepharisma</taxon>
    </lineage>
</organism>
<dbReference type="Proteomes" id="UP001162131">
    <property type="component" value="Unassembled WGS sequence"/>
</dbReference>
<dbReference type="InterPro" id="IPR038792">
    <property type="entry name" value="CFAP97D1/2"/>
</dbReference>
<protein>
    <submittedName>
        <fullName evidence="2">Uncharacterized protein</fullName>
    </submittedName>
</protein>
<evidence type="ECO:0000313" key="2">
    <source>
        <dbReference type="EMBL" id="CAG9314189.1"/>
    </source>
</evidence>